<dbReference type="InterPro" id="IPR015500">
    <property type="entry name" value="Peptidase_S8_subtilisin-rel"/>
</dbReference>
<dbReference type="Pfam" id="PF00082">
    <property type="entry name" value="Peptidase_S8"/>
    <property type="match status" value="1"/>
</dbReference>
<evidence type="ECO:0000256" key="5">
    <source>
        <dbReference type="ARBA" id="ARBA00022692"/>
    </source>
</evidence>
<dbReference type="AlphaFoldDB" id="A0A7W7HY29"/>
<reference evidence="15 16" key="1">
    <citation type="submission" date="2020-08" db="EMBL/GenBank/DDBJ databases">
        <title>Sequencing the genomes of 1000 actinobacteria strains.</title>
        <authorList>
            <person name="Klenk H.-P."/>
        </authorList>
    </citation>
    <scope>NUCLEOTIDE SEQUENCE [LARGE SCALE GENOMIC DNA]</scope>
    <source>
        <strain evidence="15 16">DSM 43149</strain>
    </source>
</reference>
<evidence type="ECO:0000256" key="8">
    <source>
        <dbReference type="ARBA" id="ARBA00022989"/>
    </source>
</evidence>
<evidence type="ECO:0000256" key="13">
    <source>
        <dbReference type="SAM" id="SignalP"/>
    </source>
</evidence>
<feature type="signal peptide" evidence="13">
    <location>
        <begin position="1"/>
        <end position="25"/>
    </location>
</feature>
<keyword evidence="4 10" id="KW-0645">Protease</keyword>
<evidence type="ECO:0000256" key="6">
    <source>
        <dbReference type="ARBA" id="ARBA00022801"/>
    </source>
</evidence>
<keyword evidence="3" id="KW-1003">Cell membrane</keyword>
<keyword evidence="9 12" id="KW-0472">Membrane</keyword>
<evidence type="ECO:0000256" key="9">
    <source>
        <dbReference type="ARBA" id="ARBA00023136"/>
    </source>
</evidence>
<feature type="active site" description="Charge relay system" evidence="10">
    <location>
        <position position="93"/>
    </location>
</feature>
<dbReference type="Gene3D" id="3.40.50.200">
    <property type="entry name" value="Peptidase S8/S53 domain"/>
    <property type="match status" value="1"/>
</dbReference>
<comment type="subcellular location">
    <subcellularLocation>
        <location evidence="1">Cell membrane</location>
        <topology evidence="1">Single-pass membrane protein</topology>
    </subcellularLocation>
</comment>
<keyword evidence="6 10" id="KW-0378">Hydrolase</keyword>
<dbReference type="InterPro" id="IPR050131">
    <property type="entry name" value="Peptidase_S8_subtilisin-like"/>
</dbReference>
<feature type="compositionally biased region" description="Pro residues" evidence="11">
    <location>
        <begin position="320"/>
        <end position="331"/>
    </location>
</feature>
<evidence type="ECO:0000256" key="11">
    <source>
        <dbReference type="SAM" id="MobiDB-lite"/>
    </source>
</evidence>
<evidence type="ECO:0000256" key="7">
    <source>
        <dbReference type="ARBA" id="ARBA00022825"/>
    </source>
</evidence>
<protein>
    <submittedName>
        <fullName evidence="15">Type VII secretion-associated serine protease mycosin</fullName>
    </submittedName>
</protein>
<feature type="domain" description="Peptidase S8/S53" evidence="14">
    <location>
        <begin position="49"/>
        <end position="296"/>
    </location>
</feature>
<organism evidence="15 16">
    <name type="scientific">Actinoplanes digitatis</name>
    <dbReference type="NCBI Taxonomy" id="1868"/>
    <lineage>
        <taxon>Bacteria</taxon>
        <taxon>Bacillati</taxon>
        <taxon>Actinomycetota</taxon>
        <taxon>Actinomycetes</taxon>
        <taxon>Micromonosporales</taxon>
        <taxon>Micromonosporaceae</taxon>
        <taxon>Actinoplanes</taxon>
    </lineage>
</organism>
<evidence type="ECO:0000259" key="14">
    <source>
        <dbReference type="Pfam" id="PF00082"/>
    </source>
</evidence>
<feature type="transmembrane region" description="Helical" evidence="12">
    <location>
        <begin position="335"/>
        <end position="360"/>
    </location>
</feature>
<dbReference type="RefSeq" id="WP_184994266.1">
    <property type="nucleotide sequence ID" value="NZ_BOMK01000004.1"/>
</dbReference>
<feature type="active site" description="Charge relay system" evidence="10">
    <location>
        <position position="58"/>
    </location>
</feature>
<evidence type="ECO:0000256" key="4">
    <source>
        <dbReference type="ARBA" id="ARBA00022670"/>
    </source>
</evidence>
<feature type="active site" description="Charge relay system" evidence="10">
    <location>
        <position position="248"/>
    </location>
</feature>
<dbReference type="InterPro" id="IPR023827">
    <property type="entry name" value="Peptidase_S8_Asp-AS"/>
</dbReference>
<dbReference type="PROSITE" id="PS00136">
    <property type="entry name" value="SUBTILASE_ASP"/>
    <property type="match status" value="1"/>
</dbReference>
<keyword evidence="16" id="KW-1185">Reference proteome</keyword>
<keyword evidence="13" id="KW-0732">Signal</keyword>
<dbReference type="InterPro" id="IPR000209">
    <property type="entry name" value="Peptidase_S8/S53_dom"/>
</dbReference>
<dbReference type="GO" id="GO:0006508">
    <property type="term" value="P:proteolysis"/>
    <property type="evidence" value="ECO:0007669"/>
    <property type="project" value="UniProtKB-KW"/>
</dbReference>
<dbReference type="Proteomes" id="UP000578112">
    <property type="component" value="Unassembled WGS sequence"/>
</dbReference>
<comment type="caution">
    <text evidence="15">The sequence shown here is derived from an EMBL/GenBank/DDBJ whole genome shotgun (WGS) entry which is preliminary data.</text>
</comment>
<dbReference type="PANTHER" id="PTHR43806:SF11">
    <property type="entry name" value="CEREVISIN-RELATED"/>
    <property type="match status" value="1"/>
</dbReference>
<evidence type="ECO:0000256" key="10">
    <source>
        <dbReference type="PROSITE-ProRule" id="PRU01240"/>
    </source>
</evidence>
<keyword evidence="5 12" id="KW-0812">Transmembrane</keyword>
<dbReference type="GO" id="GO:0004252">
    <property type="term" value="F:serine-type endopeptidase activity"/>
    <property type="evidence" value="ECO:0007669"/>
    <property type="project" value="UniProtKB-UniRule"/>
</dbReference>
<dbReference type="GO" id="GO:0005886">
    <property type="term" value="C:plasma membrane"/>
    <property type="evidence" value="ECO:0007669"/>
    <property type="project" value="UniProtKB-SubCell"/>
</dbReference>
<evidence type="ECO:0000256" key="12">
    <source>
        <dbReference type="SAM" id="Phobius"/>
    </source>
</evidence>
<proteinExistence type="inferred from homology"/>
<evidence type="ECO:0000256" key="2">
    <source>
        <dbReference type="ARBA" id="ARBA00011073"/>
    </source>
</evidence>
<evidence type="ECO:0000256" key="1">
    <source>
        <dbReference type="ARBA" id="ARBA00004162"/>
    </source>
</evidence>
<dbReference type="InterPro" id="IPR036852">
    <property type="entry name" value="Peptidase_S8/S53_dom_sf"/>
</dbReference>
<dbReference type="NCBIfam" id="TIGR03921">
    <property type="entry name" value="T7SS_mycosin"/>
    <property type="match status" value="1"/>
</dbReference>
<dbReference type="PRINTS" id="PR00723">
    <property type="entry name" value="SUBTILISIN"/>
</dbReference>
<evidence type="ECO:0000256" key="3">
    <source>
        <dbReference type="ARBA" id="ARBA00022475"/>
    </source>
</evidence>
<keyword evidence="8 12" id="KW-1133">Transmembrane helix</keyword>
<feature type="region of interest" description="Disordered" evidence="11">
    <location>
        <begin position="310"/>
        <end position="331"/>
    </location>
</feature>
<dbReference type="InterPro" id="IPR023834">
    <property type="entry name" value="T7SS_pept_S8A_mycosin"/>
</dbReference>
<sequence length="369" mass="36633">MIARVPVAAALSLVLSGVCATPAAADSVRDREWHLATLDIARAHRITKGAGVTVAVIDTGVSATHRDLAGAVLPGADAYPNGTGDGREDLDGHGTEMAGLIAGRGHGRGGGVLGIAPAAKILPIEAPIGVLATDDSIVAAIEFAVGHGADVINMSFRAANEDTLHDAIRAASAADVVLVAAVGNISDGAAAGYPGRFAEVLTVGAVDRRGSVADFSVRGPQVEIVAPGAEVVTTGVGASGYCLCSGTSEATAVVSGAAALVRARHPDLSAAEVVHRLTATAVDAGPKGRDDAYGYGRLDVVRALTANVPPVPASASPSPEAAPPAGPPPPSRSKWAPLLVAGAAALAVLLLGALAVGAMIRRRRPGDLV</sequence>
<keyword evidence="7 10" id="KW-0720">Serine protease</keyword>
<dbReference type="SUPFAM" id="SSF52743">
    <property type="entry name" value="Subtilisin-like"/>
    <property type="match status" value="1"/>
</dbReference>
<accession>A0A7W7HY29</accession>
<gene>
    <name evidence="15" type="ORF">BJ971_003436</name>
</gene>
<dbReference type="EMBL" id="JACHNH010000001">
    <property type="protein sequence ID" value="MBB4762880.1"/>
    <property type="molecule type" value="Genomic_DNA"/>
</dbReference>
<evidence type="ECO:0000313" key="15">
    <source>
        <dbReference type="EMBL" id="MBB4762880.1"/>
    </source>
</evidence>
<name>A0A7W7HY29_9ACTN</name>
<feature type="chain" id="PRO_5031507528" evidence="13">
    <location>
        <begin position="26"/>
        <end position="369"/>
    </location>
</feature>
<evidence type="ECO:0000313" key="16">
    <source>
        <dbReference type="Proteomes" id="UP000578112"/>
    </source>
</evidence>
<comment type="similarity">
    <text evidence="2 10">Belongs to the peptidase S8 family.</text>
</comment>
<dbReference type="PROSITE" id="PS51892">
    <property type="entry name" value="SUBTILASE"/>
    <property type="match status" value="1"/>
</dbReference>
<dbReference type="PANTHER" id="PTHR43806">
    <property type="entry name" value="PEPTIDASE S8"/>
    <property type="match status" value="1"/>
</dbReference>